<proteinExistence type="predicted"/>
<organism evidence="1 2">
    <name type="scientific">Aegilops tauschii subsp. strangulata</name>
    <name type="common">Goatgrass</name>
    <dbReference type="NCBI Taxonomy" id="200361"/>
    <lineage>
        <taxon>Eukaryota</taxon>
        <taxon>Viridiplantae</taxon>
        <taxon>Streptophyta</taxon>
        <taxon>Embryophyta</taxon>
        <taxon>Tracheophyta</taxon>
        <taxon>Spermatophyta</taxon>
        <taxon>Magnoliopsida</taxon>
        <taxon>Liliopsida</taxon>
        <taxon>Poales</taxon>
        <taxon>Poaceae</taxon>
        <taxon>BOP clade</taxon>
        <taxon>Pooideae</taxon>
        <taxon>Triticodae</taxon>
        <taxon>Triticeae</taxon>
        <taxon>Triticinae</taxon>
        <taxon>Aegilops</taxon>
    </lineage>
</organism>
<dbReference type="AlphaFoldDB" id="A0A452Y8F7"/>
<dbReference type="Proteomes" id="UP000015105">
    <property type="component" value="Chromosome 1D"/>
</dbReference>
<reference evidence="2" key="2">
    <citation type="journal article" date="2017" name="Nat. Plants">
        <title>The Aegilops tauschii genome reveals multiple impacts of transposons.</title>
        <authorList>
            <person name="Zhao G."/>
            <person name="Zou C."/>
            <person name="Li K."/>
            <person name="Wang K."/>
            <person name="Li T."/>
            <person name="Gao L."/>
            <person name="Zhang X."/>
            <person name="Wang H."/>
            <person name="Yang Z."/>
            <person name="Liu X."/>
            <person name="Jiang W."/>
            <person name="Mao L."/>
            <person name="Kong X."/>
            <person name="Jiao Y."/>
            <person name="Jia J."/>
        </authorList>
    </citation>
    <scope>NUCLEOTIDE SEQUENCE [LARGE SCALE GENOMIC DNA]</scope>
    <source>
        <strain evidence="2">cv. AL8/78</strain>
    </source>
</reference>
<evidence type="ECO:0000313" key="2">
    <source>
        <dbReference type="Proteomes" id="UP000015105"/>
    </source>
</evidence>
<keyword evidence="2" id="KW-1185">Reference proteome</keyword>
<reference evidence="1" key="5">
    <citation type="journal article" date="2021" name="G3 (Bethesda)">
        <title>Aegilops tauschii genome assembly Aet v5.0 features greater sequence contiguity and improved annotation.</title>
        <authorList>
            <person name="Wang L."/>
            <person name="Zhu T."/>
            <person name="Rodriguez J.C."/>
            <person name="Deal K.R."/>
            <person name="Dubcovsky J."/>
            <person name="McGuire P.E."/>
            <person name="Lux T."/>
            <person name="Spannagl M."/>
            <person name="Mayer K.F.X."/>
            <person name="Baldrich P."/>
            <person name="Meyers B.C."/>
            <person name="Huo N."/>
            <person name="Gu Y.Q."/>
            <person name="Zhou H."/>
            <person name="Devos K.M."/>
            <person name="Bennetzen J.L."/>
            <person name="Unver T."/>
            <person name="Budak H."/>
            <person name="Gulick P.J."/>
            <person name="Galiba G."/>
            <person name="Kalapos B."/>
            <person name="Nelson D.R."/>
            <person name="Li P."/>
            <person name="You F.M."/>
            <person name="Luo M.C."/>
            <person name="Dvorak J."/>
        </authorList>
    </citation>
    <scope>NUCLEOTIDE SEQUENCE [LARGE SCALE GENOMIC DNA]</scope>
    <source>
        <strain evidence="1">cv. AL8/78</strain>
    </source>
</reference>
<evidence type="ECO:0000313" key="1">
    <source>
        <dbReference type="EnsemblPlants" id="AET1Gv20333000.2"/>
    </source>
</evidence>
<reference evidence="1" key="4">
    <citation type="submission" date="2019-03" db="UniProtKB">
        <authorList>
            <consortium name="EnsemblPlants"/>
        </authorList>
    </citation>
    <scope>IDENTIFICATION</scope>
</reference>
<accession>A0A452Y8F7</accession>
<dbReference type="EnsemblPlants" id="AET1Gv20333000.2">
    <property type="protein sequence ID" value="AET1Gv20333000.2"/>
    <property type="gene ID" value="AET1Gv20333000"/>
</dbReference>
<dbReference type="STRING" id="200361.A0A452Y8F7"/>
<dbReference type="Gramene" id="AET1Gv20333000.2">
    <property type="protein sequence ID" value="AET1Gv20333000.2"/>
    <property type="gene ID" value="AET1Gv20333000"/>
</dbReference>
<protein>
    <submittedName>
        <fullName evidence="1">Uncharacterized protein</fullName>
    </submittedName>
</protein>
<reference evidence="1" key="3">
    <citation type="journal article" date="2017" name="Nature">
        <title>Genome sequence of the progenitor of the wheat D genome Aegilops tauschii.</title>
        <authorList>
            <person name="Luo M.C."/>
            <person name="Gu Y.Q."/>
            <person name="Puiu D."/>
            <person name="Wang H."/>
            <person name="Twardziok S.O."/>
            <person name="Deal K.R."/>
            <person name="Huo N."/>
            <person name="Zhu T."/>
            <person name="Wang L."/>
            <person name="Wang Y."/>
            <person name="McGuire P.E."/>
            <person name="Liu S."/>
            <person name="Long H."/>
            <person name="Ramasamy R.K."/>
            <person name="Rodriguez J.C."/>
            <person name="Van S.L."/>
            <person name="Yuan L."/>
            <person name="Wang Z."/>
            <person name="Xia Z."/>
            <person name="Xiao L."/>
            <person name="Anderson O.D."/>
            <person name="Ouyang S."/>
            <person name="Liang Y."/>
            <person name="Zimin A.V."/>
            <person name="Pertea G."/>
            <person name="Qi P."/>
            <person name="Bennetzen J.L."/>
            <person name="Dai X."/>
            <person name="Dawson M.W."/>
            <person name="Muller H.G."/>
            <person name="Kugler K."/>
            <person name="Rivarola-Duarte L."/>
            <person name="Spannagl M."/>
            <person name="Mayer K.F.X."/>
            <person name="Lu F.H."/>
            <person name="Bevan M.W."/>
            <person name="Leroy P."/>
            <person name="Li P."/>
            <person name="You F.M."/>
            <person name="Sun Q."/>
            <person name="Liu Z."/>
            <person name="Lyons E."/>
            <person name="Wicker T."/>
            <person name="Salzberg S.L."/>
            <person name="Devos K.M."/>
            <person name="Dvorak J."/>
        </authorList>
    </citation>
    <scope>NUCLEOTIDE SEQUENCE [LARGE SCALE GENOMIC DNA]</scope>
    <source>
        <strain evidence="1">cv. AL8/78</strain>
    </source>
</reference>
<sequence>CSYRRQKNCIHSLVIDGHTISDQAEVAKAAFMHFDRLIGTTTDRECTFNLSQLITLAEDLVELEAAFEEDEIWQAIKQLPAHQAPGPYGFTTEFLRACWGTVKQDFIAVFQQLFALRGRGFHRLNQALLKLLPQRPDAQGIGDYCAH</sequence>
<name>A0A452Y8F7_AEGTS</name>
<reference evidence="2" key="1">
    <citation type="journal article" date="2014" name="Science">
        <title>Ancient hybridizations among the ancestral genomes of bread wheat.</title>
        <authorList>
            <consortium name="International Wheat Genome Sequencing Consortium,"/>
            <person name="Marcussen T."/>
            <person name="Sandve S.R."/>
            <person name="Heier L."/>
            <person name="Spannagl M."/>
            <person name="Pfeifer M."/>
            <person name="Jakobsen K.S."/>
            <person name="Wulff B.B."/>
            <person name="Steuernagel B."/>
            <person name="Mayer K.F."/>
            <person name="Olsen O.A."/>
        </authorList>
    </citation>
    <scope>NUCLEOTIDE SEQUENCE [LARGE SCALE GENOMIC DNA]</scope>
    <source>
        <strain evidence="2">cv. AL8/78</strain>
    </source>
</reference>